<sequence length="101" mass="10647">MAEPPPTLPAERTALAWSRTSLALLGNGALVLLRHLHVDGRPVEVVLAALAVALAVAVALVGRHRNRLLLRGDTPTVSRALLPMGWLIAGFCVFATVALVL</sequence>
<keyword evidence="4 5" id="KW-0472">Membrane</keyword>
<proteinExistence type="predicted"/>
<evidence type="ECO:0000256" key="2">
    <source>
        <dbReference type="ARBA" id="ARBA00022692"/>
    </source>
</evidence>
<dbReference type="InterPro" id="IPR003807">
    <property type="entry name" value="DUF202"/>
</dbReference>
<evidence type="ECO:0000256" key="4">
    <source>
        <dbReference type="ARBA" id="ARBA00023136"/>
    </source>
</evidence>
<gene>
    <name evidence="7" type="ORF">RHODO2019_09170</name>
</gene>
<comment type="subcellular location">
    <subcellularLocation>
        <location evidence="1">Endomembrane system</location>
        <topology evidence="1">Multi-pass membrane protein</topology>
    </subcellularLocation>
</comment>
<keyword evidence="8" id="KW-1185">Reference proteome</keyword>
<feature type="transmembrane region" description="Helical" evidence="5">
    <location>
        <begin position="81"/>
        <end position="100"/>
    </location>
</feature>
<accession>A0ABY6NVJ2</accession>
<dbReference type="RefSeq" id="WP_265381517.1">
    <property type="nucleotide sequence ID" value="NZ_CP110615.1"/>
</dbReference>
<evidence type="ECO:0000256" key="1">
    <source>
        <dbReference type="ARBA" id="ARBA00004127"/>
    </source>
</evidence>
<reference evidence="7" key="1">
    <citation type="submission" date="2022-10" db="EMBL/GenBank/DDBJ databases">
        <title>Rhodococcus sp.75.</title>
        <authorList>
            <person name="Sun M."/>
        </authorList>
    </citation>
    <scope>NUCLEOTIDE SEQUENCE</scope>
    <source>
        <strain evidence="7">75</strain>
    </source>
</reference>
<keyword evidence="3 5" id="KW-1133">Transmembrane helix</keyword>
<feature type="domain" description="DUF202" evidence="6">
    <location>
        <begin position="7"/>
        <end position="66"/>
    </location>
</feature>
<organism evidence="7 8">
    <name type="scientific">Rhodococcus antarcticus</name>
    <dbReference type="NCBI Taxonomy" id="2987751"/>
    <lineage>
        <taxon>Bacteria</taxon>
        <taxon>Bacillati</taxon>
        <taxon>Actinomycetota</taxon>
        <taxon>Actinomycetes</taxon>
        <taxon>Mycobacteriales</taxon>
        <taxon>Nocardiaceae</taxon>
        <taxon>Rhodococcus</taxon>
    </lineage>
</organism>
<evidence type="ECO:0000313" key="8">
    <source>
        <dbReference type="Proteomes" id="UP001164965"/>
    </source>
</evidence>
<feature type="transmembrane region" description="Helical" evidence="5">
    <location>
        <begin position="45"/>
        <end position="61"/>
    </location>
</feature>
<evidence type="ECO:0000313" key="7">
    <source>
        <dbReference type="EMBL" id="UZJ23410.1"/>
    </source>
</evidence>
<evidence type="ECO:0000256" key="3">
    <source>
        <dbReference type="ARBA" id="ARBA00022989"/>
    </source>
</evidence>
<name>A0ABY6NVJ2_9NOCA</name>
<dbReference type="EMBL" id="CP110615">
    <property type="protein sequence ID" value="UZJ23410.1"/>
    <property type="molecule type" value="Genomic_DNA"/>
</dbReference>
<protein>
    <submittedName>
        <fullName evidence="7">DUF202 domain-containing protein</fullName>
    </submittedName>
</protein>
<evidence type="ECO:0000256" key="5">
    <source>
        <dbReference type="SAM" id="Phobius"/>
    </source>
</evidence>
<evidence type="ECO:0000259" key="6">
    <source>
        <dbReference type="Pfam" id="PF02656"/>
    </source>
</evidence>
<dbReference type="Proteomes" id="UP001164965">
    <property type="component" value="Chromosome"/>
</dbReference>
<dbReference type="Pfam" id="PF02656">
    <property type="entry name" value="DUF202"/>
    <property type="match status" value="1"/>
</dbReference>
<keyword evidence="2 5" id="KW-0812">Transmembrane</keyword>